<organism evidence="1 2">
    <name type="scientific">Paramicrosporidium saccamoebae</name>
    <dbReference type="NCBI Taxonomy" id="1246581"/>
    <lineage>
        <taxon>Eukaryota</taxon>
        <taxon>Fungi</taxon>
        <taxon>Fungi incertae sedis</taxon>
        <taxon>Cryptomycota</taxon>
        <taxon>Cryptomycota incertae sedis</taxon>
        <taxon>Paramicrosporidium</taxon>
    </lineage>
</organism>
<accession>A0A2H9TP06</accession>
<dbReference type="PANTHER" id="PTHR47939:SF5">
    <property type="entry name" value="PENTACOTRIPEPTIDE-REPEAT REGION OF PRORP DOMAIN-CONTAINING PROTEIN"/>
    <property type="match status" value="1"/>
</dbReference>
<dbReference type="AlphaFoldDB" id="A0A2H9TP06"/>
<sequence length="983" mass="111026">MQKSFSTVHIVGPVGFLQYIRRIAEGRTVKPLNRALMRAGSKPGRMEVLAHELIRQPELWLKGADKRDVEMLVRECLNVVPAGIYLQLLKTILHLSHKNMSDCVRIILNDLVIRKDWELIKPVLMEFRDVGLVVPMRVLNLLLMHVSKLKETQHFLDIYECLRMAGYEPNAMTYSIVVIWNSMRSSVPLPNSSFAEGKMEDRINSLIGRAVNLDAKELNGVVTDTGSLRPLKTPVEPLALSIDSARDFRQALPTITTNQLFEFLGRVNSSIITASDLGYFVSHFLARADIDEATCSKLWRFVESREEYGSSVVFARLLPEWQRKLLFKSYIRDNSCSENVRDLVQKEMYGRAHSMVLETGARNYLQLGKPKISCQLLKAAVINGLLPIESALFNSTILELIKSGNAPECMDLLECLLGSGVKLSHVPWNSIIRTIFDHGRSIETLKMLDLLNENETIPYTTKIYANMLLIGEMDRLKAFISTKLPALAKQDSNALGIALESLIRRKQLGSVPMLLKAVLQESPSLARPDHYALAIQAAALGHDRCHLGYFRDLLSRQSKVFGLIKRSITTLDYSVLDSTSENQALGLAALLVHFFDTNSIRKFEKAFYRLFGDSLLPSHDTVRVFLSMKSDHGEGPLKSPDWGPLFVAWMERRGLKPNNAIFAKFLRLATTRKDSSLAEYVIKAIVSGEVVLTASISKELMSYIMLSGTVAQIVQVLEILRTKNIQLSASQYERIILLAVSHSDHVQAMEWAKSSIEEGRRISRKTTADLLDSIYRSWPLSSFLPILDYFHSSGYFASKTLYEEFLKEALRKGDLRMVRYYYNMILRSNKDPEVCDALDVLALGITSGHVQNAYQVFTSLRWKKSLPPGLETFAKILTRYLRPCVQKDSNFLQRIPPMKELQSGGIEDVLNFAIAESALLPAKWCQSSMENCIALGSFHLAKQIHLYMTSNFVRQDDATSSRVAKMWIKQLGIIANNKMTSRT</sequence>
<proteinExistence type="predicted"/>
<dbReference type="Gene3D" id="1.25.40.10">
    <property type="entry name" value="Tetratricopeptide repeat domain"/>
    <property type="match status" value="1"/>
</dbReference>
<keyword evidence="2" id="KW-1185">Reference proteome</keyword>
<dbReference type="Proteomes" id="UP000240830">
    <property type="component" value="Unassembled WGS sequence"/>
</dbReference>
<comment type="caution">
    <text evidence="1">The sequence shown here is derived from an EMBL/GenBank/DDBJ whole genome shotgun (WGS) entry which is preliminary data.</text>
</comment>
<dbReference type="InterPro" id="IPR011990">
    <property type="entry name" value="TPR-like_helical_dom_sf"/>
</dbReference>
<evidence type="ECO:0000313" key="2">
    <source>
        <dbReference type="Proteomes" id="UP000240830"/>
    </source>
</evidence>
<gene>
    <name evidence="1" type="ORF">PSACC_00731</name>
</gene>
<protein>
    <submittedName>
        <fullName evidence="1">Uncharacterized protein</fullName>
    </submittedName>
</protein>
<name>A0A2H9TP06_9FUNG</name>
<dbReference type="PANTHER" id="PTHR47939">
    <property type="entry name" value="MEMBRANE-ASSOCIATED SALT-INDUCIBLE PROTEIN-LIKE"/>
    <property type="match status" value="1"/>
</dbReference>
<dbReference type="OrthoDB" id="185373at2759"/>
<evidence type="ECO:0000313" key="1">
    <source>
        <dbReference type="EMBL" id="PJF19459.1"/>
    </source>
</evidence>
<reference evidence="1 2" key="1">
    <citation type="submission" date="2016-10" db="EMBL/GenBank/DDBJ databases">
        <title>The genome of Paramicrosporidium saccamoebae is the missing link in understanding Cryptomycota and Microsporidia evolution.</title>
        <authorList>
            <person name="Quandt C.A."/>
            <person name="Beaudet D."/>
            <person name="Corsaro D."/>
            <person name="Michel R."/>
            <person name="Corradi N."/>
            <person name="James T."/>
        </authorList>
    </citation>
    <scope>NUCLEOTIDE SEQUENCE [LARGE SCALE GENOMIC DNA]</scope>
    <source>
        <strain evidence="1 2">KSL3</strain>
    </source>
</reference>
<dbReference type="STRING" id="1246581.A0A2H9TP06"/>
<dbReference type="EMBL" id="MTSL01000063">
    <property type="protein sequence ID" value="PJF19459.1"/>
    <property type="molecule type" value="Genomic_DNA"/>
</dbReference>
<dbReference type="InterPro" id="IPR050667">
    <property type="entry name" value="PPR-containing_protein"/>
</dbReference>